<evidence type="ECO:0000256" key="2">
    <source>
        <dbReference type="ARBA" id="ARBA00022691"/>
    </source>
</evidence>
<dbReference type="NCBIfam" id="TIGR00740">
    <property type="entry name" value="carboxy-S-adenosyl-L-methionine synthase CmoA"/>
    <property type="match status" value="1"/>
</dbReference>
<dbReference type="Pfam" id="PF13649">
    <property type="entry name" value="Methyltransf_25"/>
    <property type="match status" value="1"/>
</dbReference>
<dbReference type="Gene3D" id="3.40.50.150">
    <property type="entry name" value="Vaccinia Virus protein VP39"/>
    <property type="match status" value="1"/>
</dbReference>
<dbReference type="EMBL" id="LAZR01011429">
    <property type="protein sequence ID" value="KKM61722.1"/>
    <property type="molecule type" value="Genomic_DNA"/>
</dbReference>
<dbReference type="HAMAP" id="MF_01589">
    <property type="entry name" value="Cx_SAM_synthase"/>
    <property type="match status" value="1"/>
</dbReference>
<dbReference type="InterPro" id="IPR029063">
    <property type="entry name" value="SAM-dependent_MTases_sf"/>
</dbReference>
<dbReference type="PIRSF" id="PIRSF006325">
    <property type="entry name" value="MeTrfase_bac"/>
    <property type="match status" value="1"/>
</dbReference>
<sequence length="244" mass="27459">MAKNQDAIYASPLDEMIDFRFDERVVDVFPDMIQRSVPGYGTMISTIGVLAARYAQADSHCYDLGCSLGAVTLSMRQRITQENCDIIAIDNSVAMIERGQQLLASDQSSTVPVSMVCANLQDVDIENASVVVLNFTLQFIPVEDRLLLIERIYQGLKPGGILILSEKIAFSEPEKHEFHIDVHHDFKRANGYSDLEISQKRSALEKVLIPETLANHQQRLKLAGFEFSELWFQCFNFISLVAIK</sequence>
<keyword evidence="2" id="KW-0949">S-adenosyl-L-methionine</keyword>
<dbReference type="SUPFAM" id="SSF53335">
    <property type="entry name" value="S-adenosyl-L-methionine-dependent methyltransferases"/>
    <property type="match status" value="1"/>
</dbReference>
<dbReference type="GO" id="GO:0016740">
    <property type="term" value="F:transferase activity"/>
    <property type="evidence" value="ECO:0007669"/>
    <property type="project" value="UniProtKB-KW"/>
</dbReference>
<proteinExistence type="inferred from homology"/>
<accession>A0A0F9LXC4</accession>
<dbReference type="PANTHER" id="PTHR43861">
    <property type="entry name" value="TRANS-ACONITATE 2-METHYLTRANSFERASE-RELATED"/>
    <property type="match status" value="1"/>
</dbReference>
<dbReference type="PANTHER" id="PTHR43861:SF2">
    <property type="entry name" value="CARBOXY-S-ADENOSYL-L-METHIONINE SYNTHASE"/>
    <property type="match status" value="1"/>
</dbReference>
<keyword evidence="1" id="KW-0808">Transferase</keyword>
<dbReference type="InterPro" id="IPR041698">
    <property type="entry name" value="Methyltransf_25"/>
</dbReference>
<dbReference type="NCBIfam" id="NF011995">
    <property type="entry name" value="PRK15451.1"/>
    <property type="match status" value="1"/>
</dbReference>
<organism evidence="4">
    <name type="scientific">marine sediment metagenome</name>
    <dbReference type="NCBI Taxonomy" id="412755"/>
    <lineage>
        <taxon>unclassified sequences</taxon>
        <taxon>metagenomes</taxon>
        <taxon>ecological metagenomes</taxon>
    </lineage>
</organism>
<dbReference type="InterPro" id="IPR005271">
    <property type="entry name" value="CmoA"/>
</dbReference>
<dbReference type="GO" id="GO:0002098">
    <property type="term" value="P:tRNA wobble uridine modification"/>
    <property type="evidence" value="ECO:0007669"/>
    <property type="project" value="InterPro"/>
</dbReference>
<evidence type="ECO:0000256" key="1">
    <source>
        <dbReference type="ARBA" id="ARBA00022679"/>
    </source>
</evidence>
<name>A0A0F9LXC4_9ZZZZ</name>
<dbReference type="CDD" id="cd02440">
    <property type="entry name" value="AdoMet_MTases"/>
    <property type="match status" value="1"/>
</dbReference>
<evidence type="ECO:0000313" key="4">
    <source>
        <dbReference type="EMBL" id="KKM61722.1"/>
    </source>
</evidence>
<comment type="caution">
    <text evidence="4">The sequence shown here is derived from an EMBL/GenBank/DDBJ whole genome shotgun (WGS) entry which is preliminary data.</text>
</comment>
<evidence type="ECO:0000259" key="3">
    <source>
        <dbReference type="Pfam" id="PF13649"/>
    </source>
</evidence>
<protein>
    <recommendedName>
        <fullName evidence="3">Methyltransferase domain-containing protein</fullName>
    </recommendedName>
</protein>
<reference evidence="4" key="1">
    <citation type="journal article" date="2015" name="Nature">
        <title>Complex archaea that bridge the gap between prokaryotes and eukaryotes.</title>
        <authorList>
            <person name="Spang A."/>
            <person name="Saw J.H."/>
            <person name="Jorgensen S.L."/>
            <person name="Zaremba-Niedzwiedzka K."/>
            <person name="Martijn J."/>
            <person name="Lind A.E."/>
            <person name="van Eijk R."/>
            <person name="Schleper C."/>
            <person name="Guy L."/>
            <person name="Ettema T.J."/>
        </authorList>
    </citation>
    <scope>NUCLEOTIDE SEQUENCE</scope>
</reference>
<dbReference type="AlphaFoldDB" id="A0A0F9LXC4"/>
<feature type="domain" description="Methyltransferase" evidence="3">
    <location>
        <begin position="63"/>
        <end position="160"/>
    </location>
</feature>
<gene>
    <name evidence="4" type="ORF">LCGC14_1528900</name>
</gene>